<evidence type="ECO:0000259" key="6">
    <source>
        <dbReference type="PROSITE" id="PS51525"/>
    </source>
</evidence>
<dbReference type="CDD" id="cd05500">
    <property type="entry name" value="Bromo_BDF1_2_I"/>
    <property type="match status" value="1"/>
</dbReference>
<dbReference type="InterPro" id="IPR036427">
    <property type="entry name" value="Bromodomain-like_sf"/>
</dbReference>
<dbReference type="GO" id="GO:0006355">
    <property type="term" value="P:regulation of DNA-templated transcription"/>
    <property type="evidence" value="ECO:0007669"/>
    <property type="project" value="TreeGrafter"/>
</dbReference>
<name>A0A7D9H2Y4_DEKBR</name>
<dbReference type="PANTHER" id="PTHR22880:SF225">
    <property type="entry name" value="BROMODOMAIN-CONTAINING PROTEIN BET-1-RELATED"/>
    <property type="match status" value="1"/>
</dbReference>
<feature type="compositionally biased region" description="Basic and acidic residues" evidence="4">
    <location>
        <begin position="254"/>
        <end position="269"/>
    </location>
</feature>
<dbReference type="InterPro" id="IPR050935">
    <property type="entry name" value="Bromo_chromatin_reader"/>
</dbReference>
<dbReference type="Pfam" id="PF17035">
    <property type="entry name" value="BET"/>
    <property type="match status" value="1"/>
</dbReference>
<dbReference type="Pfam" id="PF00439">
    <property type="entry name" value="Bromodomain"/>
    <property type="match status" value="2"/>
</dbReference>
<feature type="coiled-coil region" evidence="3">
    <location>
        <begin position="435"/>
        <end position="462"/>
    </location>
</feature>
<dbReference type="Proteomes" id="UP000478008">
    <property type="component" value="Unassembled WGS sequence"/>
</dbReference>
<dbReference type="Gene3D" id="1.20.920.10">
    <property type="entry name" value="Bromodomain-like"/>
    <property type="match status" value="2"/>
</dbReference>
<evidence type="ECO:0000259" key="5">
    <source>
        <dbReference type="PROSITE" id="PS50014"/>
    </source>
</evidence>
<dbReference type="InterPro" id="IPR018359">
    <property type="entry name" value="Bromodomain_CS"/>
</dbReference>
<feature type="domain" description="Bromo" evidence="5">
    <location>
        <begin position="295"/>
        <end position="367"/>
    </location>
</feature>
<protein>
    <submittedName>
        <fullName evidence="7">DEBR0S4_02784g1_1</fullName>
    </submittedName>
</protein>
<evidence type="ECO:0000256" key="3">
    <source>
        <dbReference type="SAM" id="Coils"/>
    </source>
</evidence>
<dbReference type="EMBL" id="CABFWN010000004">
    <property type="protein sequence ID" value="VUG18804.1"/>
    <property type="molecule type" value="Genomic_DNA"/>
</dbReference>
<feature type="region of interest" description="Disordered" evidence="4">
    <location>
        <begin position="464"/>
        <end position="490"/>
    </location>
</feature>
<sequence length="607" mass="70175">MVMSLEETMRTGANGTGMKPLDGKLQVLEKAKGELNNSKKHSIDLEGVKLESTEEPALKKQKSGEPKVDEEENSTSKDDNESKEKAEAPKVDLSKPAPKPIVEPDMNNLPEHPMPAHQKKHAAMTIKAVKRLKDAGPFLKPVDIVKLNIPFYYNYVKRPMDLSTMEKKIQVDAYETPKQLTEDFNLMVNNCYAFNGKNSVISQMARNIQASFEKHMLHMPPKDAPAEATRRRHGAYTYDFPKLRRDSTSYNGRPKREIHPPKSRDLPYDFRPRRRRMTPELRFCQQILKDFKSRKYDAIAYPFLEPVDPVALDCPSYFDVVKNPMDLSTMAKKMENGEYENGEEFEKDMRLMLSDCYAFNPPGTPVNILGHRLETVFNEKWVNKPPPGSEDESASRRSSSRGRKSHEEYEEDGEEEEEEEETFNVDMNSITDPTIEFLLANIERLQKDLKKMRQEKYEQLKKEWMKKHHSAKRLKRRRRRRAGGSSKSSIYPTHVTYEMKKEISDAMATINDKQLKSVIAIIREGVPDLGDDDEIELDMDQMSNTTLLKLYDFIVRGKGTKQRRRKSAQSEEDKIRSLKKKLRQFEEAEDSLSSSDDDDEEESSEEE</sequence>
<dbReference type="GO" id="GO:0005634">
    <property type="term" value="C:nucleus"/>
    <property type="evidence" value="ECO:0007669"/>
    <property type="project" value="TreeGrafter"/>
</dbReference>
<evidence type="ECO:0000256" key="4">
    <source>
        <dbReference type="SAM" id="MobiDB-lite"/>
    </source>
</evidence>
<dbReference type="GO" id="GO:0006338">
    <property type="term" value="P:chromatin remodeling"/>
    <property type="evidence" value="ECO:0007669"/>
    <property type="project" value="TreeGrafter"/>
</dbReference>
<organism evidence="7 8">
    <name type="scientific">Dekkera bruxellensis</name>
    <name type="common">Brettanomyces custersii</name>
    <dbReference type="NCBI Taxonomy" id="5007"/>
    <lineage>
        <taxon>Eukaryota</taxon>
        <taxon>Fungi</taxon>
        <taxon>Dikarya</taxon>
        <taxon>Ascomycota</taxon>
        <taxon>Saccharomycotina</taxon>
        <taxon>Pichiomycetes</taxon>
        <taxon>Pichiales</taxon>
        <taxon>Pichiaceae</taxon>
        <taxon>Brettanomyces</taxon>
    </lineage>
</organism>
<dbReference type="SUPFAM" id="SSF47370">
    <property type="entry name" value="Bromodomain"/>
    <property type="match status" value="2"/>
</dbReference>
<evidence type="ECO:0000313" key="7">
    <source>
        <dbReference type="EMBL" id="VUG18804.1"/>
    </source>
</evidence>
<feature type="domain" description="Bromo" evidence="5">
    <location>
        <begin position="130"/>
        <end position="202"/>
    </location>
</feature>
<gene>
    <name evidence="7" type="primary">BDF1</name>
    <name evidence="7" type="ORF">DEBR0S4_02784G</name>
</gene>
<feature type="region of interest" description="Disordered" evidence="4">
    <location>
        <begin position="249"/>
        <end position="269"/>
    </location>
</feature>
<proteinExistence type="predicted"/>
<feature type="compositionally biased region" description="Basic residues" evidence="4">
    <location>
        <begin position="464"/>
        <end position="482"/>
    </location>
</feature>
<feature type="region of interest" description="Disordered" evidence="4">
    <location>
        <begin position="560"/>
        <end position="607"/>
    </location>
</feature>
<feature type="region of interest" description="Disordered" evidence="4">
    <location>
        <begin position="381"/>
        <end position="427"/>
    </location>
</feature>
<feature type="region of interest" description="Disordered" evidence="4">
    <location>
        <begin position="1"/>
        <end position="101"/>
    </location>
</feature>
<reference evidence="7 8" key="1">
    <citation type="submission" date="2019-07" db="EMBL/GenBank/DDBJ databases">
        <authorList>
            <person name="Friedrich A."/>
            <person name="Schacherer J."/>
        </authorList>
    </citation>
    <scope>NUCLEOTIDE SEQUENCE [LARGE SCALE GENOMIC DNA]</scope>
</reference>
<dbReference type="PROSITE" id="PS00633">
    <property type="entry name" value="BROMODOMAIN_1"/>
    <property type="match status" value="1"/>
</dbReference>
<evidence type="ECO:0000313" key="8">
    <source>
        <dbReference type="Proteomes" id="UP000478008"/>
    </source>
</evidence>
<keyword evidence="3" id="KW-0175">Coiled coil</keyword>
<feature type="compositionally biased region" description="Acidic residues" evidence="4">
    <location>
        <begin position="587"/>
        <end position="607"/>
    </location>
</feature>
<feature type="compositionally biased region" description="Basic and acidic residues" evidence="4">
    <location>
        <begin position="74"/>
        <end position="93"/>
    </location>
</feature>
<dbReference type="GO" id="GO:0000785">
    <property type="term" value="C:chromatin"/>
    <property type="evidence" value="ECO:0007669"/>
    <property type="project" value="TreeGrafter"/>
</dbReference>
<dbReference type="PROSITE" id="PS50014">
    <property type="entry name" value="BROMODOMAIN_2"/>
    <property type="match status" value="2"/>
</dbReference>
<keyword evidence="8" id="KW-1185">Reference proteome</keyword>
<feature type="compositionally biased region" description="Acidic residues" evidence="4">
    <location>
        <begin position="408"/>
        <end position="423"/>
    </location>
</feature>
<dbReference type="InterPro" id="IPR001487">
    <property type="entry name" value="Bromodomain"/>
</dbReference>
<dbReference type="Gene3D" id="1.20.1270.220">
    <property type="match status" value="1"/>
</dbReference>
<dbReference type="InterPro" id="IPR038336">
    <property type="entry name" value="NET_sf"/>
</dbReference>
<dbReference type="InterPro" id="IPR027353">
    <property type="entry name" value="NET_dom"/>
</dbReference>
<dbReference type="PRINTS" id="PR00503">
    <property type="entry name" value="BROMODOMAIN"/>
</dbReference>
<evidence type="ECO:0000256" key="1">
    <source>
        <dbReference type="ARBA" id="ARBA00023117"/>
    </source>
</evidence>
<feature type="domain" description="NET" evidence="6">
    <location>
        <begin position="485"/>
        <end position="565"/>
    </location>
</feature>
<dbReference type="SMART" id="SM00297">
    <property type="entry name" value="BROMO"/>
    <property type="match status" value="2"/>
</dbReference>
<keyword evidence="1 2" id="KW-0103">Bromodomain</keyword>
<accession>A0A7D9H2Y4</accession>
<dbReference type="AlphaFoldDB" id="A0A7D9H2Y4"/>
<dbReference type="PANTHER" id="PTHR22880">
    <property type="entry name" value="FALZ-RELATED BROMODOMAIN-CONTAINING PROTEINS"/>
    <property type="match status" value="1"/>
</dbReference>
<dbReference type="PROSITE" id="PS51525">
    <property type="entry name" value="NET"/>
    <property type="match status" value="1"/>
</dbReference>
<evidence type="ECO:0000256" key="2">
    <source>
        <dbReference type="PROSITE-ProRule" id="PRU00035"/>
    </source>
</evidence>
<feature type="compositionally biased region" description="Basic and acidic residues" evidence="4">
    <location>
        <begin position="41"/>
        <end position="67"/>
    </location>
</feature>